<dbReference type="OrthoDB" id="9767539at2"/>
<comment type="caution">
    <text evidence="3">The sequence shown here is derived from an EMBL/GenBank/DDBJ whole genome shotgun (WGS) entry which is preliminary data.</text>
</comment>
<keyword evidence="1" id="KW-0732">Signal</keyword>
<proteinExistence type="predicted"/>
<evidence type="ECO:0000259" key="2">
    <source>
        <dbReference type="Pfam" id="PF13372"/>
    </source>
</evidence>
<feature type="domain" description="Alginate export" evidence="2">
    <location>
        <begin position="41"/>
        <end position="270"/>
    </location>
</feature>
<dbReference type="AlphaFoldDB" id="A0A3L8Q3C1"/>
<evidence type="ECO:0000256" key="1">
    <source>
        <dbReference type="SAM" id="SignalP"/>
    </source>
</evidence>
<evidence type="ECO:0000313" key="4">
    <source>
        <dbReference type="Proteomes" id="UP000281474"/>
    </source>
</evidence>
<reference evidence="3 4" key="1">
    <citation type="submission" date="2018-09" db="EMBL/GenBank/DDBJ databases">
        <title>Phylogeny of the Shewanellaceae, and recommendation for two new genera, Pseudoshewanella and Parashewanella.</title>
        <authorList>
            <person name="Wang G."/>
        </authorList>
    </citation>
    <scope>NUCLEOTIDE SEQUENCE [LARGE SCALE GENOMIC DNA]</scope>
    <source>
        <strain evidence="3 4">C51</strain>
    </source>
</reference>
<accession>A0A3L8Q3C1</accession>
<dbReference type="Proteomes" id="UP000281474">
    <property type="component" value="Unassembled WGS sequence"/>
</dbReference>
<dbReference type="RefSeq" id="WP_121837098.1">
    <property type="nucleotide sequence ID" value="NZ_ML014753.1"/>
</dbReference>
<dbReference type="InterPro" id="IPR025388">
    <property type="entry name" value="Alginate_export_dom"/>
</dbReference>
<name>A0A3L8Q3C1_9GAMM</name>
<gene>
    <name evidence="3" type="ORF">D5018_00855</name>
</gene>
<organism evidence="3 4">
    <name type="scientific">Parashewanella curva</name>
    <dbReference type="NCBI Taxonomy" id="2338552"/>
    <lineage>
        <taxon>Bacteria</taxon>
        <taxon>Pseudomonadati</taxon>
        <taxon>Pseudomonadota</taxon>
        <taxon>Gammaproteobacteria</taxon>
        <taxon>Alteromonadales</taxon>
        <taxon>Shewanellaceae</taxon>
        <taxon>Parashewanella</taxon>
    </lineage>
</organism>
<keyword evidence="4" id="KW-1185">Reference proteome</keyword>
<dbReference type="EMBL" id="QZEI01000001">
    <property type="protein sequence ID" value="RLV61699.1"/>
    <property type="molecule type" value="Genomic_DNA"/>
</dbReference>
<feature type="chain" id="PRO_5018068650" description="Alginate export domain-containing protein" evidence="1">
    <location>
        <begin position="29"/>
        <end position="403"/>
    </location>
</feature>
<dbReference type="Gene3D" id="2.40.160.10">
    <property type="entry name" value="Porin"/>
    <property type="match status" value="1"/>
</dbReference>
<dbReference type="Pfam" id="PF13372">
    <property type="entry name" value="Alginate_exp"/>
    <property type="match status" value="1"/>
</dbReference>
<evidence type="ECO:0000313" key="3">
    <source>
        <dbReference type="EMBL" id="RLV61699.1"/>
    </source>
</evidence>
<feature type="signal peptide" evidence="1">
    <location>
        <begin position="1"/>
        <end position="28"/>
    </location>
</feature>
<protein>
    <recommendedName>
        <fullName evidence="2">Alginate export domain-containing protein</fullName>
    </recommendedName>
</protein>
<sequence length="403" mass="44757">MMKKLPSFKTSAILLAVLGGVSSMSAMAASDTGFIDGSSTNLNFRYRYENVDQQAIKEQADASTLRSRIAFKSGTFSNLRVLAELDNVTRIGAERYNSGNKYDNNPDYPVVADPTGTSLNQFNVMYQGDAGSVTVGRQRINLGNQRFVGGVAWRQNEQTFDGIRGQYTFNDQLSFDYSYIYYVSRIFGPDGPKRGMDGNFNFINATYKVNKAHKVTGFAYLLKDDNWTDANNTYGFDYMGKFNWLNVHASYATQTNGDYDANYFAVDGTASVSAFKFTLGIEQLGSDDGQYGFSTPLATAHKFNGFADKFLGTPKDGLKDFYGKVATKVGPVNLAAFYHKFESVENSRDYGTEYDLVASAKVHKTTTLLMKYASYDADSSNTDPKTNKDTDKLWLMANVNFSL</sequence>
<dbReference type="InterPro" id="IPR023614">
    <property type="entry name" value="Porin_dom_sf"/>
</dbReference>